<organism evidence="3 4">
    <name type="scientific">Aplysia californica</name>
    <name type="common">California sea hare</name>
    <dbReference type="NCBI Taxonomy" id="6500"/>
    <lineage>
        <taxon>Eukaryota</taxon>
        <taxon>Metazoa</taxon>
        <taxon>Spiralia</taxon>
        <taxon>Lophotrochozoa</taxon>
        <taxon>Mollusca</taxon>
        <taxon>Gastropoda</taxon>
        <taxon>Heterobranchia</taxon>
        <taxon>Euthyneura</taxon>
        <taxon>Tectipleura</taxon>
        <taxon>Aplysiida</taxon>
        <taxon>Aplysioidea</taxon>
        <taxon>Aplysiidae</taxon>
        <taxon>Aplysia</taxon>
    </lineage>
</organism>
<name>A0ABM0JJV6_APLCA</name>
<evidence type="ECO:0000256" key="2">
    <source>
        <dbReference type="SAM" id="SignalP"/>
    </source>
</evidence>
<dbReference type="RefSeq" id="XP_005095362.1">
    <property type="nucleotide sequence ID" value="XM_005095305.3"/>
</dbReference>
<proteinExistence type="predicted"/>
<feature type="compositionally biased region" description="Basic and acidic residues" evidence="1">
    <location>
        <begin position="59"/>
        <end position="79"/>
    </location>
</feature>
<keyword evidence="3" id="KW-1185">Reference proteome</keyword>
<evidence type="ECO:0000256" key="1">
    <source>
        <dbReference type="SAM" id="MobiDB-lite"/>
    </source>
</evidence>
<evidence type="ECO:0000313" key="4">
    <source>
        <dbReference type="RefSeq" id="XP_005095362.1"/>
    </source>
</evidence>
<dbReference type="Proteomes" id="UP000694888">
    <property type="component" value="Unplaced"/>
</dbReference>
<protein>
    <submittedName>
        <fullName evidence="4">Transcriptional repressor NF-X1 homolog</fullName>
    </submittedName>
</protein>
<dbReference type="GeneID" id="101863660"/>
<feature type="region of interest" description="Disordered" evidence="1">
    <location>
        <begin position="59"/>
        <end position="81"/>
    </location>
</feature>
<gene>
    <name evidence="4" type="primary">LOC101863660</name>
</gene>
<evidence type="ECO:0000313" key="3">
    <source>
        <dbReference type="Proteomes" id="UP000694888"/>
    </source>
</evidence>
<feature type="chain" id="PRO_5047354735" evidence="2">
    <location>
        <begin position="19"/>
        <end position="160"/>
    </location>
</feature>
<feature type="signal peptide" evidence="2">
    <location>
        <begin position="1"/>
        <end position="18"/>
    </location>
</feature>
<keyword evidence="2" id="KW-0732">Signal</keyword>
<sequence>MYKFAVLAFALCVAIVYSQTSCSTDQDCHPSPCHDAHVASCNSDTKQCECDGGNNHQDNHNNNDHHNNHNNHNNHEPAVGKRATSCSADHDCHPPVCGNSHHGVCQNGQCDCDAAHGHQQSHFHIRAHSANCTSDDECVTLCGKDHAKCHHDNMCHCDIH</sequence>
<reference evidence="4" key="1">
    <citation type="submission" date="2025-08" db="UniProtKB">
        <authorList>
            <consortium name="RefSeq"/>
        </authorList>
    </citation>
    <scope>IDENTIFICATION</scope>
</reference>
<accession>A0ABM0JJV6</accession>